<name>A0A915I3A0_ROMCU</name>
<accession>A0A915I3A0</accession>
<dbReference type="AlphaFoldDB" id="A0A915I3A0"/>
<keyword evidence="1" id="KW-1185">Reference proteome</keyword>
<dbReference type="WBParaSite" id="nRc.2.0.1.t08206-RA">
    <property type="protein sequence ID" value="nRc.2.0.1.t08206-RA"/>
    <property type="gene ID" value="nRc.2.0.1.g08206"/>
</dbReference>
<reference evidence="2" key="1">
    <citation type="submission" date="2022-11" db="UniProtKB">
        <authorList>
            <consortium name="WormBaseParasite"/>
        </authorList>
    </citation>
    <scope>IDENTIFICATION</scope>
</reference>
<evidence type="ECO:0000313" key="1">
    <source>
        <dbReference type="Proteomes" id="UP000887565"/>
    </source>
</evidence>
<protein>
    <submittedName>
        <fullName evidence="2">Uncharacterized protein</fullName>
    </submittedName>
</protein>
<dbReference type="Proteomes" id="UP000887565">
    <property type="component" value="Unplaced"/>
</dbReference>
<evidence type="ECO:0000313" key="2">
    <source>
        <dbReference type="WBParaSite" id="nRc.2.0.1.t08206-RA"/>
    </source>
</evidence>
<sequence>MIAPITAETTTPVRSALMATMILGIPTATTTIDTAKTSATARITNETTDLPPILANAAIIEKKLLNTHMQPTLRPHSKATICGSPHDPTCAVFVLVPSAAMVCFAVAAVL</sequence>
<organism evidence="1 2">
    <name type="scientific">Romanomermis culicivorax</name>
    <name type="common">Nematode worm</name>
    <dbReference type="NCBI Taxonomy" id="13658"/>
    <lineage>
        <taxon>Eukaryota</taxon>
        <taxon>Metazoa</taxon>
        <taxon>Ecdysozoa</taxon>
        <taxon>Nematoda</taxon>
        <taxon>Enoplea</taxon>
        <taxon>Dorylaimia</taxon>
        <taxon>Mermithida</taxon>
        <taxon>Mermithoidea</taxon>
        <taxon>Mermithidae</taxon>
        <taxon>Romanomermis</taxon>
    </lineage>
</organism>
<proteinExistence type="predicted"/>